<feature type="region of interest" description="Disordered" evidence="4">
    <location>
        <begin position="1"/>
        <end position="36"/>
    </location>
</feature>
<dbReference type="InterPro" id="IPR017930">
    <property type="entry name" value="Myb_dom"/>
</dbReference>
<protein>
    <submittedName>
        <fullName evidence="6">Myb-like DNA-binding domain</fullName>
    </submittedName>
</protein>
<gene>
    <name evidence="6" type="ORF">J8273_5713</name>
</gene>
<dbReference type="SUPFAM" id="SSF46689">
    <property type="entry name" value="Homeodomain-like"/>
    <property type="match status" value="1"/>
</dbReference>
<dbReference type="Proteomes" id="UP000717585">
    <property type="component" value="Unassembled WGS sequence"/>
</dbReference>
<dbReference type="OrthoDB" id="60033at2759"/>
<keyword evidence="1" id="KW-0805">Transcription regulation</keyword>
<proteinExistence type="predicted"/>
<evidence type="ECO:0000313" key="7">
    <source>
        <dbReference type="Proteomes" id="UP000717585"/>
    </source>
</evidence>
<dbReference type="PANTHER" id="PTHR31442">
    <property type="entry name" value="HOMEODOMAIN-LIKE SUPERFAMILY PROTEIN-RELATED"/>
    <property type="match status" value="1"/>
</dbReference>
<dbReference type="GO" id="GO:0003700">
    <property type="term" value="F:DNA-binding transcription factor activity"/>
    <property type="evidence" value="ECO:0007669"/>
    <property type="project" value="InterPro"/>
</dbReference>
<name>A0A8J6BWY8_9EUKA</name>
<dbReference type="GO" id="GO:0003677">
    <property type="term" value="F:DNA binding"/>
    <property type="evidence" value="ECO:0007669"/>
    <property type="project" value="UniProtKB-KW"/>
</dbReference>
<reference evidence="6" key="1">
    <citation type="submission" date="2021-05" db="EMBL/GenBank/DDBJ databases">
        <title>A free-living protist that lacks canonical eukaryotic 1 DNA replication and segregation systems.</title>
        <authorList>
            <person name="Salas-Leiva D.E."/>
            <person name="Tromer E.C."/>
            <person name="Curtis B.A."/>
            <person name="Jerlstrom-Hultqvist J."/>
            <person name="Kolisko M."/>
            <person name="Yi Z."/>
            <person name="Salas-Leiva J.S."/>
            <person name="Gallot-Lavallee L."/>
            <person name="Kops G.J.P.L."/>
            <person name="Archibald J.M."/>
            <person name="Simpson A.G.B."/>
            <person name="Roger A.J."/>
        </authorList>
    </citation>
    <scope>NUCLEOTIDE SEQUENCE</scope>
    <source>
        <strain evidence="6">BICM</strain>
    </source>
</reference>
<comment type="caution">
    <text evidence="6">The sequence shown here is derived from an EMBL/GenBank/DDBJ whole genome shotgun (WGS) entry which is preliminary data.</text>
</comment>
<evidence type="ECO:0000256" key="2">
    <source>
        <dbReference type="ARBA" id="ARBA00023163"/>
    </source>
</evidence>
<keyword evidence="6" id="KW-0238">DNA-binding</keyword>
<dbReference type="InterPro" id="IPR009057">
    <property type="entry name" value="Homeodomain-like_sf"/>
</dbReference>
<dbReference type="NCBIfam" id="TIGR01557">
    <property type="entry name" value="myb_SHAQKYF"/>
    <property type="match status" value="1"/>
</dbReference>
<keyword evidence="3" id="KW-0539">Nucleus</keyword>
<dbReference type="EMBL" id="JAHDYR010000030">
    <property type="protein sequence ID" value="KAG9392901.1"/>
    <property type="molecule type" value="Genomic_DNA"/>
</dbReference>
<evidence type="ECO:0000259" key="5">
    <source>
        <dbReference type="PROSITE" id="PS51294"/>
    </source>
</evidence>
<accession>A0A8J6BWY8</accession>
<dbReference type="Gene3D" id="1.10.10.60">
    <property type="entry name" value="Homeodomain-like"/>
    <property type="match status" value="1"/>
</dbReference>
<dbReference type="FunFam" id="1.10.10.60:FF:000007">
    <property type="entry name" value="Two-component response regulator"/>
    <property type="match status" value="1"/>
</dbReference>
<evidence type="ECO:0000256" key="3">
    <source>
        <dbReference type="ARBA" id="ARBA00023242"/>
    </source>
</evidence>
<evidence type="ECO:0000256" key="4">
    <source>
        <dbReference type="SAM" id="MobiDB-lite"/>
    </source>
</evidence>
<dbReference type="GO" id="GO:0005634">
    <property type="term" value="C:nucleus"/>
    <property type="evidence" value="ECO:0007669"/>
    <property type="project" value="TreeGrafter"/>
</dbReference>
<keyword evidence="7" id="KW-1185">Reference proteome</keyword>
<dbReference type="InterPro" id="IPR044841">
    <property type="entry name" value="LUX/BOA-like"/>
</dbReference>
<dbReference type="PROSITE" id="PS51294">
    <property type="entry name" value="HTH_MYB"/>
    <property type="match status" value="1"/>
</dbReference>
<feature type="compositionally biased region" description="Polar residues" evidence="4">
    <location>
        <begin position="13"/>
        <end position="22"/>
    </location>
</feature>
<organism evidence="6 7">
    <name type="scientific">Carpediemonas membranifera</name>
    <dbReference type="NCBI Taxonomy" id="201153"/>
    <lineage>
        <taxon>Eukaryota</taxon>
        <taxon>Metamonada</taxon>
        <taxon>Carpediemonas-like organisms</taxon>
        <taxon>Carpediemonas</taxon>
    </lineage>
</organism>
<feature type="domain" description="HTH myb-type" evidence="5">
    <location>
        <begin position="147"/>
        <end position="206"/>
    </location>
</feature>
<dbReference type="InterPro" id="IPR006447">
    <property type="entry name" value="Myb_dom_plants"/>
</dbReference>
<keyword evidence="2" id="KW-0804">Transcription</keyword>
<evidence type="ECO:0000256" key="1">
    <source>
        <dbReference type="ARBA" id="ARBA00023015"/>
    </source>
</evidence>
<evidence type="ECO:0000313" key="6">
    <source>
        <dbReference type="EMBL" id="KAG9392901.1"/>
    </source>
</evidence>
<dbReference type="PANTHER" id="PTHR31442:SF29">
    <property type="entry name" value="HOMEODOMAIN-LIKE SUPERFAMILY PROTEIN"/>
    <property type="match status" value="1"/>
</dbReference>
<dbReference type="AlphaFoldDB" id="A0A8J6BWY8"/>
<sequence length="244" mass="26845">MELVPHGMPQLISPFSPTTSSQEDGDQSFITPGRARSSSISATIDIIPQLQLHDEAASPATSNDPANSIPCPCYATTLAPTVMSSTPKQAFVMPTLPPPEIQHTQALDAERQLAQKKLTSSHKLMTKAEFQRTQEAQYKPSARNRGKPGRRRLIWTPELHERFVDSLGQLGIRSAVPKSILQLLNVEGITRESIASRLQKTRQYVRSANNLPDGVALENYHLTPTLLEQVRKADFGAKARAGVF</sequence>